<dbReference type="GO" id="GO:0016020">
    <property type="term" value="C:membrane"/>
    <property type="evidence" value="ECO:0007669"/>
    <property type="project" value="UniProtKB-SubCell"/>
</dbReference>
<evidence type="ECO:0000313" key="9">
    <source>
        <dbReference type="Proteomes" id="UP001306508"/>
    </source>
</evidence>
<dbReference type="AlphaFoldDB" id="A0AAN7WME3"/>
<dbReference type="CDD" id="cd03386">
    <property type="entry name" value="PAP2_Aur1_like"/>
    <property type="match status" value="1"/>
</dbReference>
<feature type="transmembrane region" description="Helical" evidence="6">
    <location>
        <begin position="164"/>
        <end position="185"/>
    </location>
</feature>
<feature type="transmembrane region" description="Helical" evidence="6">
    <location>
        <begin position="488"/>
        <end position="506"/>
    </location>
</feature>
<dbReference type="Pfam" id="PF14378">
    <property type="entry name" value="PAP2_3"/>
    <property type="match status" value="1"/>
</dbReference>
<dbReference type="InterPro" id="IPR052185">
    <property type="entry name" value="IPC_Synthase-Related"/>
</dbReference>
<dbReference type="PANTHER" id="PTHR31310:SF8">
    <property type="entry name" value="INOSITOLPHOSPHOTRANSFERASE 1"/>
    <property type="match status" value="1"/>
</dbReference>
<proteinExistence type="predicted"/>
<keyword evidence="3 6" id="KW-1133">Transmembrane helix</keyword>
<name>A0AAN7WME3_9SACH</name>
<dbReference type="EMBL" id="JAWIZZ010000035">
    <property type="protein sequence ID" value="KAK5781524.1"/>
    <property type="molecule type" value="Genomic_DNA"/>
</dbReference>
<evidence type="ECO:0000313" key="8">
    <source>
        <dbReference type="EMBL" id="KAK5781524.1"/>
    </source>
</evidence>
<reference evidence="9" key="1">
    <citation type="submission" date="2023-07" db="EMBL/GenBank/DDBJ databases">
        <title>A draft genome of Kazachstania heterogenica Y-27499.</title>
        <authorList>
            <person name="Donic C."/>
            <person name="Kralova J.S."/>
            <person name="Fidel L."/>
            <person name="Ben-Dor S."/>
            <person name="Jung S."/>
        </authorList>
    </citation>
    <scope>NUCLEOTIDE SEQUENCE [LARGE SCALE GENOMIC DNA]</scope>
    <source>
        <strain evidence="9">Y27499</strain>
    </source>
</reference>
<feature type="transmembrane region" description="Helical" evidence="6">
    <location>
        <begin position="301"/>
        <end position="321"/>
    </location>
</feature>
<dbReference type="PANTHER" id="PTHR31310">
    <property type="match status" value="1"/>
</dbReference>
<feature type="domain" description="Inositolphosphotransferase Aur1/Ipt1" evidence="7">
    <location>
        <begin position="196"/>
        <end position="323"/>
    </location>
</feature>
<dbReference type="Proteomes" id="UP001306508">
    <property type="component" value="Unassembled WGS sequence"/>
</dbReference>
<feature type="compositionally biased region" description="Low complexity" evidence="5">
    <location>
        <begin position="346"/>
        <end position="365"/>
    </location>
</feature>
<accession>A0AAN7WME3</accession>
<keyword evidence="2 6" id="KW-0812">Transmembrane</keyword>
<feature type="transmembrane region" description="Helical" evidence="6">
    <location>
        <begin position="205"/>
        <end position="224"/>
    </location>
</feature>
<organism evidence="8 9">
    <name type="scientific">Arxiozyma heterogenica</name>
    <dbReference type="NCBI Taxonomy" id="278026"/>
    <lineage>
        <taxon>Eukaryota</taxon>
        <taxon>Fungi</taxon>
        <taxon>Dikarya</taxon>
        <taxon>Ascomycota</taxon>
        <taxon>Saccharomycotina</taxon>
        <taxon>Saccharomycetes</taxon>
        <taxon>Saccharomycetales</taxon>
        <taxon>Saccharomycetaceae</taxon>
        <taxon>Arxiozyma</taxon>
    </lineage>
</organism>
<feature type="transmembrane region" description="Helical" evidence="6">
    <location>
        <begin position="108"/>
        <end position="133"/>
    </location>
</feature>
<comment type="subcellular location">
    <subcellularLocation>
        <location evidence="1">Membrane</location>
        <topology evidence="1">Multi-pass membrane protein</topology>
    </subcellularLocation>
</comment>
<evidence type="ECO:0000256" key="1">
    <source>
        <dbReference type="ARBA" id="ARBA00004141"/>
    </source>
</evidence>
<feature type="transmembrane region" description="Helical" evidence="6">
    <location>
        <begin position="231"/>
        <end position="250"/>
    </location>
</feature>
<evidence type="ECO:0000256" key="4">
    <source>
        <dbReference type="ARBA" id="ARBA00023136"/>
    </source>
</evidence>
<feature type="transmembrane region" description="Helical" evidence="6">
    <location>
        <begin position="460"/>
        <end position="476"/>
    </location>
</feature>
<dbReference type="InterPro" id="IPR026841">
    <property type="entry name" value="Aur1/Ipt1"/>
</dbReference>
<evidence type="ECO:0000256" key="2">
    <source>
        <dbReference type="ARBA" id="ARBA00022692"/>
    </source>
</evidence>
<dbReference type="GO" id="GO:0070916">
    <property type="term" value="C:inositol phosphoceramide synthase complex"/>
    <property type="evidence" value="ECO:0007669"/>
    <property type="project" value="TreeGrafter"/>
</dbReference>
<evidence type="ECO:0000259" key="7">
    <source>
        <dbReference type="Pfam" id="PF14378"/>
    </source>
</evidence>
<keyword evidence="9" id="KW-1185">Reference proteome</keyword>
<protein>
    <recommendedName>
        <fullName evidence="7">Inositolphosphotransferase Aur1/Ipt1 domain-containing protein</fullName>
    </recommendedName>
</protein>
<evidence type="ECO:0000256" key="5">
    <source>
        <dbReference type="SAM" id="MobiDB-lite"/>
    </source>
</evidence>
<dbReference type="GO" id="GO:0030148">
    <property type="term" value="P:sphingolipid biosynthetic process"/>
    <property type="evidence" value="ECO:0007669"/>
    <property type="project" value="TreeGrafter"/>
</dbReference>
<sequence>MSWNLQRNSEILKIYLLIIGPAYKAFKKHDLEIKAAFNQRNIITLPIEFILNFSLIFIWLNLFSYAKYIPTNIRPAIHSKFAFLMDSYLFGDTFKELNAQYNVNDLSILSIFTSSTFTIICLLLIPLSVWYYVYYIRKLKYNLIDWYDHIFHFENINNVKRLRLIVYPYLIPFLSFTVLNILHLFTKQETNNFSKTKDLLAWTSYVILHITVPILTAIYLYLFHVPGVVKYFSLSLGIQNLLGIFTHLVFPTASPWFTHLYGINDVDHVNYEQEGFAAGLVRVDKHLGTHLNTNGFHQSPIVFGAVPSLHSAIAFQCFLFIMTRASSLKNRFSSSNEILPLDDEQSSTVSSSPSSSTPSSPFSESFDYARNQLPNPIVPSLSSSTSSLSLTKTSSMFSSDEETTHEVREISKCQIDEKIHDLEQSVNNLASENPLNYVKLYEFDQQFANSWRFIIFNKGLIAKMLISGYIILQWWTTMYLDHHYRFDLFVGMLYSLLTFIIMNIFFMQPKVMKPWIEVRLGERDDVKNESRTFGMRVFQGSRYEWFFDPLA</sequence>
<dbReference type="GO" id="GO:0006676">
    <property type="term" value="P:mannosyl diphosphorylinositol ceramide metabolic process"/>
    <property type="evidence" value="ECO:0007669"/>
    <property type="project" value="TreeGrafter"/>
</dbReference>
<evidence type="ECO:0000256" key="3">
    <source>
        <dbReference type="ARBA" id="ARBA00022989"/>
    </source>
</evidence>
<feature type="transmembrane region" description="Helical" evidence="6">
    <location>
        <begin position="42"/>
        <end position="62"/>
    </location>
</feature>
<gene>
    <name evidence="8" type="ORF">RI543_001072</name>
</gene>
<feature type="region of interest" description="Disordered" evidence="5">
    <location>
        <begin position="343"/>
        <end position="365"/>
    </location>
</feature>
<comment type="caution">
    <text evidence="8">The sequence shown here is derived from an EMBL/GenBank/DDBJ whole genome shotgun (WGS) entry which is preliminary data.</text>
</comment>
<keyword evidence="4 6" id="KW-0472">Membrane</keyword>
<evidence type="ECO:0000256" key="6">
    <source>
        <dbReference type="SAM" id="Phobius"/>
    </source>
</evidence>